<feature type="compositionally biased region" description="Basic residues" evidence="5">
    <location>
        <begin position="1"/>
        <end position="12"/>
    </location>
</feature>
<accession>A0A5J4Z7G4</accession>
<keyword evidence="8" id="KW-1185">Reference proteome</keyword>
<dbReference type="PANTHER" id="PTHR19211:SF15">
    <property type="entry name" value="ATP-BINDING CASSETTE SUB-FAMILY F MEMBER 2"/>
    <property type="match status" value="1"/>
</dbReference>
<keyword evidence="3" id="KW-0547">Nucleotide-binding</keyword>
<dbReference type="OrthoDB" id="2110130at2759"/>
<evidence type="ECO:0000256" key="3">
    <source>
        <dbReference type="ARBA" id="ARBA00022741"/>
    </source>
</evidence>
<feature type="compositionally biased region" description="Basic and acidic residues" evidence="5">
    <location>
        <begin position="13"/>
        <end position="36"/>
    </location>
</feature>
<dbReference type="PROSITE" id="PS00211">
    <property type="entry name" value="ABC_TRANSPORTER_1"/>
    <property type="match status" value="1"/>
</dbReference>
<organism evidence="7 8">
    <name type="scientific">Porphyridium purpureum</name>
    <name type="common">Red alga</name>
    <name type="synonym">Porphyridium cruentum</name>
    <dbReference type="NCBI Taxonomy" id="35688"/>
    <lineage>
        <taxon>Eukaryota</taxon>
        <taxon>Rhodophyta</taxon>
        <taxon>Bangiophyceae</taxon>
        <taxon>Porphyridiales</taxon>
        <taxon>Porphyridiaceae</taxon>
        <taxon>Porphyridium</taxon>
    </lineage>
</organism>
<dbReference type="AlphaFoldDB" id="A0A5J4Z7G4"/>
<dbReference type="PANTHER" id="PTHR19211">
    <property type="entry name" value="ATP-BINDING TRANSPORT PROTEIN-RELATED"/>
    <property type="match status" value="1"/>
</dbReference>
<dbReference type="InterPro" id="IPR003593">
    <property type="entry name" value="AAA+_ATPase"/>
</dbReference>
<dbReference type="InterPro" id="IPR003439">
    <property type="entry name" value="ABC_transporter-like_ATP-bd"/>
</dbReference>
<comment type="caution">
    <text evidence="7">The sequence shown here is derived from an EMBL/GenBank/DDBJ whole genome shotgun (WGS) entry which is preliminary data.</text>
</comment>
<dbReference type="SMART" id="SM00382">
    <property type="entry name" value="AAA"/>
    <property type="match status" value="2"/>
</dbReference>
<dbReference type="GO" id="GO:0016887">
    <property type="term" value="F:ATP hydrolysis activity"/>
    <property type="evidence" value="ECO:0007669"/>
    <property type="project" value="InterPro"/>
</dbReference>
<dbReference type="InterPro" id="IPR050611">
    <property type="entry name" value="ABCF"/>
</dbReference>
<reference evidence="8" key="1">
    <citation type="journal article" date="2019" name="Nat. Commun.">
        <title>Expansion of phycobilisome linker gene families in mesophilic red algae.</title>
        <authorList>
            <person name="Lee J."/>
            <person name="Kim D."/>
            <person name="Bhattacharya D."/>
            <person name="Yoon H.S."/>
        </authorList>
    </citation>
    <scope>NUCLEOTIDE SEQUENCE [LARGE SCALE GENOMIC DNA]</scope>
    <source>
        <strain evidence="8">CCMP 1328</strain>
    </source>
</reference>
<dbReference type="Pfam" id="PF12848">
    <property type="entry name" value="ABC_tran_Xtn"/>
    <property type="match status" value="1"/>
</dbReference>
<keyword evidence="2" id="KW-0677">Repeat</keyword>
<sequence length="611" mass="68763">MPPKNKSKKFQAKLKEEAKQNGEDKSVKKAAVEEDDGKQIEVDEMIAALNSVSGGAKNPEADETLAARTSNGVLMSLPTSRDIKIGMFTLNFHGKVLVEDADIELNYGRRYGLIGQNGSGKSTLLKVLANKEVPIPDFIDTYLLAEEAEPTERTALEYVVDEGKKEIERLEHAAEKVLEVEGPDSELLVTLYDRIDELDPSTMETRASTILCGLGFNAKTITKLTKDMSGGWRMRVALAKALFIKPTMLLLDEPTNHLDLEACVWLEDYLSKYDRILVLVSHSQDFLDGVCTDTMVLQRKKLKYWGGNYSQYQKTREEQDVNQMKLYKKQQDEIKHIKQFIASCGTYANLVRQAKSRQKQLDKMVEAGLLEPPVEDPIFRFKFPSPGKMAPPLVSFRDVAFSYSGKKEDYLYSDLSFGIDSDSRISLVGPNGAGKSTLLKLVVGEIQPCEGDVSLKSGVRIGRYHQHSNDQLDLDVSPVEYLKKRFEGLHDNLQAWRSEVGRFGITGEAQLNPINQLSDGLKTRLVFADIALQKPHVLLLDEPTNHCDMEMIDSLADAINAFDGGVVLVSHDFRLLSQVAREIWIIDHGLEYWKQDIQKYKEKLRKQNAKI</sequence>
<evidence type="ECO:0000313" key="7">
    <source>
        <dbReference type="EMBL" id="KAA8499275.1"/>
    </source>
</evidence>
<dbReference type="FunFam" id="3.40.50.300:FF:000104">
    <property type="entry name" value="ATP-binding cassette sub-family F member 3"/>
    <property type="match status" value="1"/>
</dbReference>
<dbReference type="Pfam" id="PF00005">
    <property type="entry name" value="ABC_tran"/>
    <property type="match status" value="2"/>
</dbReference>
<protein>
    <recommendedName>
        <fullName evidence="1">Probable ATP-dependent transporter ycf16</fullName>
    </recommendedName>
</protein>
<dbReference type="PROSITE" id="PS50893">
    <property type="entry name" value="ABC_TRANSPORTER_2"/>
    <property type="match status" value="2"/>
</dbReference>
<dbReference type="EMBL" id="VRMN01000001">
    <property type="protein sequence ID" value="KAA8499275.1"/>
    <property type="molecule type" value="Genomic_DNA"/>
</dbReference>
<dbReference type="GO" id="GO:0005524">
    <property type="term" value="F:ATP binding"/>
    <property type="evidence" value="ECO:0007669"/>
    <property type="project" value="UniProtKB-KW"/>
</dbReference>
<keyword evidence="4" id="KW-0067">ATP-binding</keyword>
<dbReference type="Gene3D" id="3.40.50.300">
    <property type="entry name" value="P-loop containing nucleotide triphosphate hydrolases"/>
    <property type="match status" value="2"/>
</dbReference>
<feature type="domain" description="ABC transporter" evidence="6">
    <location>
        <begin position="394"/>
        <end position="611"/>
    </location>
</feature>
<dbReference type="SUPFAM" id="SSF52540">
    <property type="entry name" value="P-loop containing nucleoside triphosphate hydrolases"/>
    <property type="match status" value="2"/>
</dbReference>
<feature type="domain" description="ABC transporter" evidence="6">
    <location>
        <begin position="83"/>
        <end position="324"/>
    </location>
</feature>
<evidence type="ECO:0000313" key="8">
    <source>
        <dbReference type="Proteomes" id="UP000324585"/>
    </source>
</evidence>
<feature type="region of interest" description="Disordered" evidence="5">
    <location>
        <begin position="1"/>
        <end position="36"/>
    </location>
</feature>
<evidence type="ECO:0000256" key="4">
    <source>
        <dbReference type="ARBA" id="ARBA00022840"/>
    </source>
</evidence>
<dbReference type="InterPro" id="IPR032781">
    <property type="entry name" value="ABC_tran_Xtn"/>
</dbReference>
<evidence type="ECO:0000256" key="5">
    <source>
        <dbReference type="SAM" id="MobiDB-lite"/>
    </source>
</evidence>
<dbReference type="OMA" id="QYEGTML"/>
<evidence type="ECO:0000256" key="1">
    <source>
        <dbReference type="ARBA" id="ARBA00014334"/>
    </source>
</evidence>
<proteinExistence type="predicted"/>
<gene>
    <name evidence="7" type="ORF">FVE85_6860</name>
</gene>
<evidence type="ECO:0000256" key="2">
    <source>
        <dbReference type="ARBA" id="ARBA00022737"/>
    </source>
</evidence>
<dbReference type="InterPro" id="IPR027417">
    <property type="entry name" value="P-loop_NTPase"/>
</dbReference>
<evidence type="ECO:0000259" key="6">
    <source>
        <dbReference type="PROSITE" id="PS50893"/>
    </source>
</evidence>
<dbReference type="FunFam" id="3.40.50.300:FF:000618">
    <property type="entry name" value="ATP-binding cassette (ABC) transporter, putative"/>
    <property type="match status" value="1"/>
</dbReference>
<dbReference type="InterPro" id="IPR017871">
    <property type="entry name" value="ABC_transporter-like_CS"/>
</dbReference>
<name>A0A5J4Z7G4_PORPP</name>
<dbReference type="CDD" id="cd03221">
    <property type="entry name" value="ABCF_EF-3"/>
    <property type="match status" value="2"/>
</dbReference>
<dbReference type="Proteomes" id="UP000324585">
    <property type="component" value="Unassembled WGS sequence"/>
</dbReference>